<dbReference type="AlphaFoldDB" id="B7QH02"/>
<dbReference type="EMBL" id="DS935697">
    <property type="protein sequence ID" value="EEC18124.1"/>
    <property type="molecule type" value="Genomic_DNA"/>
</dbReference>
<protein>
    <submittedName>
        <fullName evidence="2 3">Uncharacterized protein</fullName>
    </submittedName>
</protein>
<feature type="transmembrane region" description="Helical" evidence="1">
    <location>
        <begin position="6"/>
        <end position="30"/>
    </location>
</feature>
<dbReference type="EMBL" id="ABJB010487338">
    <property type="status" value="NOT_ANNOTATED_CDS"/>
    <property type="molecule type" value="Genomic_DNA"/>
</dbReference>
<dbReference type="PaxDb" id="6945-B7QH02"/>
<reference evidence="3" key="2">
    <citation type="submission" date="2020-05" db="UniProtKB">
        <authorList>
            <consortium name="EnsemblMetazoa"/>
        </authorList>
    </citation>
    <scope>IDENTIFICATION</scope>
    <source>
        <strain evidence="3">wikel</strain>
    </source>
</reference>
<keyword evidence="4" id="KW-1185">Reference proteome</keyword>
<accession>B7QH02</accession>
<dbReference type="EnsemblMetazoa" id="ISCW013761-RA">
    <property type="protein sequence ID" value="ISCW013761-PA"/>
    <property type="gene ID" value="ISCW013761"/>
</dbReference>
<dbReference type="VEuPathDB" id="VectorBase:ISCW013761"/>
<dbReference type="Proteomes" id="UP000001555">
    <property type="component" value="Unassembled WGS sequence"/>
</dbReference>
<dbReference type="VEuPathDB" id="VectorBase:ISCI013761"/>
<evidence type="ECO:0000313" key="3">
    <source>
        <dbReference type="EnsemblMetazoa" id="ISCW013761-PA"/>
    </source>
</evidence>
<evidence type="ECO:0000313" key="4">
    <source>
        <dbReference type="Proteomes" id="UP000001555"/>
    </source>
</evidence>
<sequence length="58" mass="6576">MQKLVGLILAAIICLVVAAVLLVGGVYLCFQICRDLRQNVLILWDALFFRDPRKVRMS</sequence>
<dbReference type="InParanoid" id="B7QH02"/>
<gene>
    <name evidence="2" type="ORF">IscW_ISCW013761</name>
</gene>
<organism>
    <name type="scientific">Ixodes scapularis</name>
    <name type="common">Black-legged tick</name>
    <name type="synonym">Deer tick</name>
    <dbReference type="NCBI Taxonomy" id="6945"/>
    <lineage>
        <taxon>Eukaryota</taxon>
        <taxon>Metazoa</taxon>
        <taxon>Ecdysozoa</taxon>
        <taxon>Arthropoda</taxon>
        <taxon>Chelicerata</taxon>
        <taxon>Arachnida</taxon>
        <taxon>Acari</taxon>
        <taxon>Parasitiformes</taxon>
        <taxon>Ixodida</taxon>
        <taxon>Ixodoidea</taxon>
        <taxon>Ixodidae</taxon>
        <taxon>Ixodinae</taxon>
        <taxon>Ixodes</taxon>
    </lineage>
</organism>
<reference evidence="2 4" key="1">
    <citation type="submission" date="2008-03" db="EMBL/GenBank/DDBJ databases">
        <title>Annotation of Ixodes scapularis.</title>
        <authorList>
            <consortium name="Ixodes scapularis Genome Project Consortium"/>
            <person name="Caler E."/>
            <person name="Hannick L.I."/>
            <person name="Bidwell S."/>
            <person name="Joardar V."/>
            <person name="Thiagarajan M."/>
            <person name="Amedeo P."/>
            <person name="Galinsky K.J."/>
            <person name="Schobel S."/>
            <person name="Inman J."/>
            <person name="Hostetler J."/>
            <person name="Miller J."/>
            <person name="Hammond M."/>
            <person name="Megy K."/>
            <person name="Lawson D."/>
            <person name="Kodira C."/>
            <person name="Sutton G."/>
            <person name="Meyer J."/>
            <person name="Hill C.A."/>
            <person name="Birren B."/>
            <person name="Nene V."/>
            <person name="Collins F."/>
            <person name="Alarcon-Chaidez F."/>
            <person name="Wikel S."/>
            <person name="Strausberg R."/>
        </authorList>
    </citation>
    <scope>NUCLEOTIDE SEQUENCE [LARGE SCALE GENOMIC DNA]</scope>
    <source>
        <strain evidence="4">Wikel</strain>
        <strain evidence="2">Wikel colony</strain>
    </source>
</reference>
<proteinExistence type="predicted"/>
<name>B7QH02_IXOSC</name>
<keyword evidence="1" id="KW-1133">Transmembrane helix</keyword>
<evidence type="ECO:0000313" key="2">
    <source>
        <dbReference type="EMBL" id="EEC18124.1"/>
    </source>
</evidence>
<keyword evidence="1" id="KW-0472">Membrane</keyword>
<keyword evidence="1" id="KW-0812">Transmembrane</keyword>
<evidence type="ECO:0000256" key="1">
    <source>
        <dbReference type="SAM" id="Phobius"/>
    </source>
</evidence>
<dbReference type="HOGENOM" id="CLU_2981380_0_0_1"/>